<dbReference type="EMBL" id="JAGDFL010000992">
    <property type="protein sequence ID" value="KAG7378959.1"/>
    <property type="molecule type" value="Genomic_DNA"/>
</dbReference>
<dbReference type="AlphaFoldDB" id="A0A8T1VFM0"/>
<keyword evidence="2" id="KW-1185">Reference proteome</keyword>
<proteinExistence type="predicted"/>
<evidence type="ECO:0000313" key="1">
    <source>
        <dbReference type="EMBL" id="KAG7378959.1"/>
    </source>
</evidence>
<dbReference type="Proteomes" id="UP000693981">
    <property type="component" value="Unassembled WGS sequence"/>
</dbReference>
<dbReference type="PANTHER" id="PTHR22538:SF1">
    <property type="entry name" value="VWFD DOMAIN-CONTAINING PROTEIN"/>
    <property type="match status" value="1"/>
</dbReference>
<gene>
    <name evidence="1" type="ORF">PHYBOEH_012114</name>
</gene>
<organism evidence="1 2">
    <name type="scientific">Phytophthora boehmeriae</name>
    <dbReference type="NCBI Taxonomy" id="109152"/>
    <lineage>
        <taxon>Eukaryota</taxon>
        <taxon>Sar</taxon>
        <taxon>Stramenopiles</taxon>
        <taxon>Oomycota</taxon>
        <taxon>Peronosporomycetes</taxon>
        <taxon>Peronosporales</taxon>
        <taxon>Peronosporaceae</taxon>
        <taxon>Phytophthora</taxon>
    </lineage>
</organism>
<dbReference type="PANTHER" id="PTHR22538">
    <property type="entry name" value="CILIA- AND FLAGELLA-ASSOCIATED PROTEIN 74"/>
    <property type="match status" value="1"/>
</dbReference>
<evidence type="ECO:0000313" key="2">
    <source>
        <dbReference type="Proteomes" id="UP000693981"/>
    </source>
</evidence>
<name>A0A8T1VFM0_9STRA</name>
<comment type="caution">
    <text evidence="1">The sequence shown here is derived from an EMBL/GenBank/DDBJ whole genome shotgun (WGS) entry which is preliminary data.</text>
</comment>
<dbReference type="OrthoDB" id="127195at2759"/>
<accession>A0A8T1VFM0</accession>
<sequence length="373" mass="39995">MAIHSQSEFDVFAKPVVSNDMSKVLYDGYATFVEDDIQFKYILSGGAFYVVESLVNDSSKHAVRCLSAVMPFDSILPALNAATRIPSVSIGGEVVECSSGDLFKISFGGASFALCASGNDGFTAPSSDMIIDVEYLDIPMGVKAPALSDKSASCSTVETATSVTPAALARLTGDTIPASTSRNLKTAEHMALESSTCECKSTPRPCIFFHGIANSEEKQELQDKPCARMGSIGDHAPCCSTVKYAWVNTMDYSWTNDTIQEKFCSYVLSMSDTSDQDSTTIDDTIIVTHPMGSMTADYAQDVCNSEVGVVLADVMGVIGQCPLVRSRQSLVYEGEKYASSALNAAYKSIQEAYRGNVTAVMSMSPQCTNDCFF</sequence>
<protein>
    <submittedName>
        <fullName evidence="1">Uncharacterized protein</fullName>
    </submittedName>
</protein>
<reference evidence="1" key="1">
    <citation type="submission" date="2021-02" db="EMBL/GenBank/DDBJ databases">
        <authorList>
            <person name="Palmer J.M."/>
        </authorList>
    </citation>
    <scope>NUCLEOTIDE SEQUENCE</scope>
    <source>
        <strain evidence="1">SCRP23</strain>
    </source>
</reference>